<comment type="caution">
    <text evidence="2">The sequence shown here is derived from an EMBL/GenBank/DDBJ whole genome shotgun (WGS) entry which is preliminary data.</text>
</comment>
<protein>
    <submittedName>
        <fullName evidence="2">Uncharacterized protein</fullName>
    </submittedName>
</protein>
<keyword evidence="3" id="KW-1185">Reference proteome</keyword>
<evidence type="ECO:0000313" key="2">
    <source>
        <dbReference type="EMBL" id="GIY75933.1"/>
    </source>
</evidence>
<evidence type="ECO:0000256" key="1">
    <source>
        <dbReference type="SAM" id="MobiDB-lite"/>
    </source>
</evidence>
<feature type="compositionally biased region" description="Polar residues" evidence="1">
    <location>
        <begin position="64"/>
        <end position="74"/>
    </location>
</feature>
<accession>A0AAV4W2P4</accession>
<proteinExistence type="predicted"/>
<feature type="region of interest" description="Disordered" evidence="1">
    <location>
        <begin position="64"/>
        <end position="97"/>
    </location>
</feature>
<organism evidence="2 3">
    <name type="scientific">Caerostris darwini</name>
    <dbReference type="NCBI Taxonomy" id="1538125"/>
    <lineage>
        <taxon>Eukaryota</taxon>
        <taxon>Metazoa</taxon>
        <taxon>Ecdysozoa</taxon>
        <taxon>Arthropoda</taxon>
        <taxon>Chelicerata</taxon>
        <taxon>Arachnida</taxon>
        <taxon>Araneae</taxon>
        <taxon>Araneomorphae</taxon>
        <taxon>Entelegynae</taxon>
        <taxon>Araneoidea</taxon>
        <taxon>Araneidae</taxon>
        <taxon>Caerostris</taxon>
    </lineage>
</organism>
<feature type="compositionally biased region" description="Polar residues" evidence="1">
    <location>
        <begin position="87"/>
        <end position="97"/>
    </location>
</feature>
<evidence type="ECO:0000313" key="3">
    <source>
        <dbReference type="Proteomes" id="UP001054837"/>
    </source>
</evidence>
<dbReference type="EMBL" id="BPLQ01013935">
    <property type="protein sequence ID" value="GIY75933.1"/>
    <property type="molecule type" value="Genomic_DNA"/>
</dbReference>
<name>A0AAV4W2P4_9ARAC</name>
<reference evidence="2 3" key="1">
    <citation type="submission" date="2021-06" db="EMBL/GenBank/DDBJ databases">
        <title>Caerostris darwini draft genome.</title>
        <authorList>
            <person name="Kono N."/>
            <person name="Arakawa K."/>
        </authorList>
    </citation>
    <scope>NUCLEOTIDE SEQUENCE [LARGE SCALE GENOMIC DNA]</scope>
</reference>
<gene>
    <name evidence="2" type="ORF">CDAR_236991</name>
</gene>
<dbReference type="Proteomes" id="UP001054837">
    <property type="component" value="Unassembled WGS sequence"/>
</dbReference>
<dbReference type="AlphaFoldDB" id="A0AAV4W2P4"/>
<sequence>METQKKVLRDNPIIETAENASKDLLENAKHKFPGATLLCQDGAVNINVYENRASPTLQNLLSPVNQSFENSGKPSSLDDVLPPYNLDNPSSENTQNLSKKDLFYTCDTIH</sequence>